<dbReference type="SUPFAM" id="SSF50729">
    <property type="entry name" value="PH domain-like"/>
    <property type="match status" value="1"/>
</dbReference>
<dbReference type="EMBL" id="GG666565">
    <property type="protein sequence ID" value="EEN54535.1"/>
    <property type="molecule type" value="Genomic_DNA"/>
</dbReference>
<evidence type="ECO:0000256" key="1">
    <source>
        <dbReference type="ARBA" id="ARBA00004496"/>
    </source>
</evidence>
<reference evidence="4" key="1">
    <citation type="journal article" date="2008" name="Nature">
        <title>The amphioxus genome and the evolution of the chordate karyotype.</title>
        <authorList>
            <consortium name="US DOE Joint Genome Institute (JGI-PGF)"/>
            <person name="Putnam N.H."/>
            <person name="Butts T."/>
            <person name="Ferrier D.E.K."/>
            <person name="Furlong R.F."/>
            <person name="Hellsten U."/>
            <person name="Kawashima T."/>
            <person name="Robinson-Rechavi M."/>
            <person name="Shoguchi E."/>
            <person name="Terry A."/>
            <person name="Yu J.-K."/>
            <person name="Benito-Gutierrez E.L."/>
            <person name="Dubchak I."/>
            <person name="Garcia-Fernandez J."/>
            <person name="Gibson-Brown J.J."/>
            <person name="Grigoriev I.V."/>
            <person name="Horton A.C."/>
            <person name="de Jong P.J."/>
            <person name="Jurka J."/>
            <person name="Kapitonov V.V."/>
            <person name="Kohara Y."/>
            <person name="Kuroki Y."/>
            <person name="Lindquist E."/>
            <person name="Lucas S."/>
            <person name="Osoegawa K."/>
            <person name="Pennacchio L.A."/>
            <person name="Salamov A.A."/>
            <person name="Satou Y."/>
            <person name="Sauka-Spengler T."/>
            <person name="Schmutz J."/>
            <person name="Shin-I T."/>
            <person name="Toyoda A."/>
            <person name="Bronner-Fraser M."/>
            <person name="Fujiyama A."/>
            <person name="Holland L.Z."/>
            <person name="Holland P.W.H."/>
            <person name="Satoh N."/>
            <person name="Rokhsar D.S."/>
        </authorList>
    </citation>
    <scope>NUCLEOTIDE SEQUENCE [LARGE SCALE GENOMIC DNA]</scope>
    <source>
        <strain evidence="4">S238N-H82</strain>
        <tissue evidence="4">Testes</tissue>
    </source>
</reference>
<dbReference type="PANTHER" id="PTHR46006:SF5">
    <property type="entry name" value="DH DOMAIN-CONTAINING PROTEIN"/>
    <property type="match status" value="1"/>
</dbReference>
<name>C3YZ27_BRAFL</name>
<protein>
    <recommendedName>
        <fullName evidence="3">PH domain-containing protein</fullName>
    </recommendedName>
</protein>
<dbReference type="STRING" id="7739.C3YZ27"/>
<dbReference type="InParanoid" id="C3YZ27"/>
<evidence type="ECO:0000256" key="2">
    <source>
        <dbReference type="ARBA" id="ARBA00022490"/>
    </source>
</evidence>
<dbReference type="PANTHER" id="PTHR46006">
    <property type="entry name" value="RHO GUANINE NUCLEOTIDE EXCHANGE FACTOR AT 64C, ISOFORM A"/>
    <property type="match status" value="1"/>
</dbReference>
<dbReference type="GO" id="GO:0005737">
    <property type="term" value="C:cytoplasm"/>
    <property type="evidence" value="ECO:0007669"/>
    <property type="project" value="UniProtKB-SubCell"/>
</dbReference>
<dbReference type="eggNOG" id="KOG4305">
    <property type="taxonomic scope" value="Eukaryota"/>
</dbReference>
<comment type="subcellular location">
    <subcellularLocation>
        <location evidence="1">Cytoplasm</location>
    </subcellularLocation>
</comment>
<evidence type="ECO:0000259" key="3">
    <source>
        <dbReference type="PROSITE" id="PS50003"/>
    </source>
</evidence>
<sequence length="264" mass="30004">DPFFLDKCVVSTDPDSEETFEITEIYKDPYILKGEDPSDTSRWLSLLQGLSRDLGNWRKRRNALANIMIHMKTQGSGGLMRLKKKSSRTKSTSSVENIELREMALDAVSWNKDEVHFIQMGKLQVVQCGDTWARKTKVCSVHALLLVLGQMPNLQALEEKRQPSGDKPVKGGALVLIRDKGAGRFTTLRDPFFLDKCVVSTDPDSEETFEITEIYKDPYILKGEDPSDTSRWLSLLQGLSRDLGNWRKRRNALANIMIHMVSRT</sequence>
<feature type="non-terminal residue" evidence="4">
    <location>
        <position position="1"/>
    </location>
</feature>
<accession>C3YZ27</accession>
<feature type="domain" description="PH" evidence="3">
    <location>
        <begin position="1"/>
        <end position="52"/>
    </location>
</feature>
<dbReference type="InterPro" id="IPR051480">
    <property type="entry name" value="Endocytic_GEF_Adapter"/>
</dbReference>
<dbReference type="PROSITE" id="PS50003">
    <property type="entry name" value="PH_DOMAIN"/>
    <property type="match status" value="1"/>
</dbReference>
<dbReference type="InterPro" id="IPR001849">
    <property type="entry name" value="PH_domain"/>
</dbReference>
<dbReference type="AlphaFoldDB" id="C3YZ27"/>
<keyword evidence="2" id="KW-0963">Cytoplasm</keyword>
<gene>
    <name evidence="4" type="ORF">BRAFLDRAFT_66902</name>
</gene>
<organism>
    <name type="scientific">Branchiostoma floridae</name>
    <name type="common">Florida lancelet</name>
    <name type="synonym">Amphioxus</name>
    <dbReference type="NCBI Taxonomy" id="7739"/>
    <lineage>
        <taxon>Eukaryota</taxon>
        <taxon>Metazoa</taxon>
        <taxon>Chordata</taxon>
        <taxon>Cephalochordata</taxon>
        <taxon>Leptocardii</taxon>
        <taxon>Amphioxiformes</taxon>
        <taxon>Branchiostomatidae</taxon>
        <taxon>Branchiostoma</taxon>
    </lineage>
</organism>
<proteinExistence type="predicted"/>
<evidence type="ECO:0000313" key="4">
    <source>
        <dbReference type="EMBL" id="EEN54535.1"/>
    </source>
</evidence>